<evidence type="ECO:0000313" key="6">
    <source>
        <dbReference type="Proteomes" id="UP001165427"/>
    </source>
</evidence>
<dbReference type="GO" id="GO:0004810">
    <property type="term" value="F:CCA tRNA nucleotidyltransferase activity"/>
    <property type="evidence" value="ECO:0007669"/>
    <property type="project" value="InterPro"/>
</dbReference>
<dbReference type="InterPro" id="IPR020536">
    <property type="entry name" value="ThiI_AANH"/>
</dbReference>
<evidence type="ECO:0000259" key="3">
    <source>
        <dbReference type="Pfam" id="PF02568"/>
    </source>
</evidence>
<dbReference type="Pfam" id="PF18297">
    <property type="entry name" value="NFACT-R_2"/>
    <property type="match status" value="1"/>
</dbReference>
<dbReference type="SUPFAM" id="SSF52402">
    <property type="entry name" value="Adenine nucleotide alpha hydrolases-like"/>
    <property type="match status" value="1"/>
</dbReference>
<feature type="domain" description="Thil AANH" evidence="3">
    <location>
        <begin position="14"/>
        <end position="149"/>
    </location>
</feature>
<name>A0AA41R6T1_9BACT</name>
<evidence type="ECO:0000256" key="2">
    <source>
        <dbReference type="ARBA" id="ARBA00022840"/>
    </source>
</evidence>
<dbReference type="GO" id="GO:0005524">
    <property type="term" value="F:ATP binding"/>
    <property type="evidence" value="ECO:0007669"/>
    <property type="project" value="UniProtKB-KW"/>
</dbReference>
<dbReference type="InterPro" id="IPR059101">
    <property type="entry name" value="NFACT-R_2"/>
</dbReference>
<dbReference type="Pfam" id="PF02568">
    <property type="entry name" value="ThiI"/>
    <property type="match status" value="1"/>
</dbReference>
<dbReference type="InterPro" id="IPR014729">
    <property type="entry name" value="Rossmann-like_a/b/a_fold"/>
</dbReference>
<dbReference type="EMBL" id="JALJRB010000032">
    <property type="protein sequence ID" value="MCJ8502761.1"/>
    <property type="molecule type" value="Genomic_DNA"/>
</dbReference>
<dbReference type="Gene3D" id="3.40.50.620">
    <property type="entry name" value="HUPs"/>
    <property type="match status" value="1"/>
</dbReference>
<reference evidence="5" key="1">
    <citation type="submission" date="2022-04" db="EMBL/GenBank/DDBJ databases">
        <title>Desulfatitalea alkaliphila sp. nov., a novel anaerobic sulfate-reducing bacterium isolated from terrestrial mud volcano, Taman Peninsula, Russia.</title>
        <authorList>
            <person name="Khomyakova M.A."/>
            <person name="Merkel A.Y."/>
            <person name="Slobodkin A.I."/>
        </authorList>
    </citation>
    <scope>NUCLEOTIDE SEQUENCE</scope>
    <source>
        <strain evidence="5">M08but</strain>
    </source>
</reference>
<organism evidence="5 6">
    <name type="scientific">Desulfatitalea alkaliphila</name>
    <dbReference type="NCBI Taxonomy" id="2929485"/>
    <lineage>
        <taxon>Bacteria</taxon>
        <taxon>Pseudomonadati</taxon>
        <taxon>Thermodesulfobacteriota</taxon>
        <taxon>Desulfobacteria</taxon>
        <taxon>Desulfobacterales</taxon>
        <taxon>Desulfosarcinaceae</taxon>
        <taxon>Desulfatitalea</taxon>
    </lineage>
</organism>
<proteinExistence type="predicted"/>
<gene>
    <name evidence="5" type="ORF">MRX98_19450</name>
</gene>
<accession>A0AA41R6T1</accession>
<keyword evidence="2" id="KW-0067">ATP-binding</keyword>
<comment type="caution">
    <text evidence="5">The sequence shown here is derived from an EMBL/GenBank/DDBJ whole genome shotgun (WGS) entry which is preliminary data.</text>
</comment>
<evidence type="ECO:0000259" key="4">
    <source>
        <dbReference type="Pfam" id="PF18297"/>
    </source>
</evidence>
<feature type="domain" description="NFACT protein RNA binding" evidence="4">
    <location>
        <begin position="232"/>
        <end position="333"/>
    </location>
</feature>
<protein>
    <submittedName>
        <fullName evidence="5">tRNA 4-thiouridine(8) synthase ThiI</fullName>
    </submittedName>
</protein>
<keyword evidence="1" id="KW-0547">Nucleotide-binding</keyword>
<dbReference type="PANTHER" id="PTHR11933:SF6">
    <property type="entry name" value="THIL AANH DOMAIN-CONTAINING PROTEIN"/>
    <property type="match status" value="1"/>
</dbReference>
<dbReference type="PANTHER" id="PTHR11933">
    <property type="entry name" value="TRNA 5-METHYLAMINOMETHYL-2-THIOURIDYLATE -METHYLTRANSFERASE"/>
    <property type="match status" value="1"/>
</dbReference>
<evidence type="ECO:0000313" key="5">
    <source>
        <dbReference type="EMBL" id="MCJ8502761.1"/>
    </source>
</evidence>
<sequence length="336" mass="36587">MTLEASASPDPIRALGLCSGGLDSMLSALVLRDQGIHVEWINFETPFFNADKARNAARLTGVPLHVLNITEDYLAMLAAPRAGFGKNMNPCMDCHALMFRKAGEFMQAHGFDFLFSGEVLGQRPMSQTASSLRYVAKHSGFADRILRPLSAQRLPETPMEEQGLVDRGRLLDLSGRSRKPQIALAAHYGITDYPAPAGGCLLTDPGYSRRLKDLMDHDSQLAPGALHLLQHGRHMRLNPTTKIVVGRTQQDNEQLAQLYDPQHDLLLKTNGRPGPTVIMPGGGSREMVFLAAAICAGYSKAPETSPTPIQVSGAGRDDTISVLPVLPEEARRFLIT</sequence>
<dbReference type="RefSeq" id="WP_246914065.1">
    <property type="nucleotide sequence ID" value="NZ_JALJRB010000032.1"/>
</dbReference>
<dbReference type="AlphaFoldDB" id="A0AA41R6T1"/>
<keyword evidence="6" id="KW-1185">Reference proteome</keyword>
<dbReference type="Proteomes" id="UP001165427">
    <property type="component" value="Unassembled WGS sequence"/>
</dbReference>
<evidence type="ECO:0000256" key="1">
    <source>
        <dbReference type="ARBA" id="ARBA00022741"/>
    </source>
</evidence>